<evidence type="ECO:0000259" key="3">
    <source>
        <dbReference type="PROSITE" id="PS51471"/>
    </source>
</evidence>
<feature type="compositionally biased region" description="Pro residues" evidence="2">
    <location>
        <begin position="292"/>
        <end position="305"/>
    </location>
</feature>
<evidence type="ECO:0000256" key="2">
    <source>
        <dbReference type="SAM" id="MobiDB-lite"/>
    </source>
</evidence>
<feature type="compositionally biased region" description="Basic and acidic residues" evidence="2">
    <location>
        <begin position="250"/>
        <end position="271"/>
    </location>
</feature>
<dbReference type="InterPro" id="IPR037151">
    <property type="entry name" value="AlkB-like_sf"/>
</dbReference>
<accession>A0ABP1FSK5</accession>
<dbReference type="InterPro" id="IPR005123">
    <property type="entry name" value="Oxoglu/Fe-dep_dioxygenase_dom"/>
</dbReference>
<dbReference type="PANTHER" id="PTHR31447">
    <property type="entry name" value="HYDROXYPROLINE-RICH GLYCOPROTEIN FAMILY PROTEIN-RELATED"/>
    <property type="match status" value="1"/>
</dbReference>
<dbReference type="Proteomes" id="UP001497392">
    <property type="component" value="Unassembled WGS sequence"/>
</dbReference>
<dbReference type="Pfam" id="PF13532">
    <property type="entry name" value="2OG-FeII_Oxy_2"/>
    <property type="match status" value="1"/>
</dbReference>
<feature type="compositionally biased region" description="Basic and acidic residues" evidence="2">
    <location>
        <begin position="440"/>
        <end position="457"/>
    </location>
</feature>
<dbReference type="InterPro" id="IPR044842">
    <property type="entry name" value="ALKBH9B/ALKBH10B-like"/>
</dbReference>
<feature type="region of interest" description="Disordered" evidence="2">
    <location>
        <begin position="47"/>
        <end position="395"/>
    </location>
</feature>
<reference evidence="4 5" key="1">
    <citation type="submission" date="2024-06" db="EMBL/GenBank/DDBJ databases">
        <authorList>
            <person name="Kraege A."/>
            <person name="Thomma B."/>
        </authorList>
    </citation>
    <scope>NUCLEOTIDE SEQUENCE [LARGE SCALE GENOMIC DNA]</scope>
</reference>
<dbReference type="PROSITE" id="PS51471">
    <property type="entry name" value="FE2OG_OXY"/>
    <property type="match status" value="1"/>
</dbReference>
<dbReference type="Gene3D" id="2.60.120.590">
    <property type="entry name" value="Alpha-ketoglutarate-dependent dioxygenase AlkB-like"/>
    <property type="match status" value="1"/>
</dbReference>
<dbReference type="InterPro" id="IPR027450">
    <property type="entry name" value="AlkB-like"/>
</dbReference>
<feature type="compositionally biased region" description="Low complexity" evidence="2">
    <location>
        <begin position="374"/>
        <end position="385"/>
    </location>
</feature>
<feature type="compositionally biased region" description="Polar residues" evidence="2">
    <location>
        <begin position="351"/>
        <end position="369"/>
    </location>
</feature>
<evidence type="ECO:0000313" key="4">
    <source>
        <dbReference type="EMBL" id="CAL5222908.1"/>
    </source>
</evidence>
<feature type="compositionally biased region" description="Acidic residues" evidence="2">
    <location>
        <begin position="82"/>
        <end position="105"/>
    </location>
</feature>
<dbReference type="PANTHER" id="PTHR31447:SF23">
    <property type="entry name" value="2-OXOGLUTARATE AND FE(II)-DEPENDENT OXYGENASE SUPERFAMILY PROTEIN"/>
    <property type="match status" value="1"/>
</dbReference>
<gene>
    <name evidence="4" type="primary">g5338</name>
    <name evidence="4" type="ORF">VP750_LOCUS4567</name>
</gene>
<evidence type="ECO:0000313" key="5">
    <source>
        <dbReference type="Proteomes" id="UP001497392"/>
    </source>
</evidence>
<evidence type="ECO:0000256" key="1">
    <source>
        <dbReference type="ARBA" id="ARBA00007879"/>
    </source>
</evidence>
<dbReference type="EMBL" id="CAXHTA020000007">
    <property type="protein sequence ID" value="CAL5222908.1"/>
    <property type="molecule type" value="Genomic_DNA"/>
</dbReference>
<organism evidence="4 5">
    <name type="scientific">Coccomyxa viridis</name>
    <dbReference type="NCBI Taxonomy" id="1274662"/>
    <lineage>
        <taxon>Eukaryota</taxon>
        <taxon>Viridiplantae</taxon>
        <taxon>Chlorophyta</taxon>
        <taxon>core chlorophytes</taxon>
        <taxon>Trebouxiophyceae</taxon>
        <taxon>Trebouxiophyceae incertae sedis</taxon>
        <taxon>Coccomyxaceae</taxon>
        <taxon>Coccomyxa</taxon>
    </lineage>
</organism>
<sequence length="739" mass="80553">MRAWKKQLDALEDQHEQLTLGAGAASRGRAPRNLDQLTGILEEVLQSGAEKRNGVVPERKAPVNALEGRVRSSANGHARSEDSDDEYISPSEDDMDEDEEDVDEGDDKRPAPAPKAPHMVPRQVAMRQPRPSGPAPPGFESQSADRPNAPVPPPGFESKAALHSSPGIPRGSNGFPKTSPAKESRGVADMKPTDLRSLLSRKREGSSPQLSHTPRTDNSDGDPAAPAVPDAREIINMRKREPLEPPAPRPMREWDAGKEALQDEAPAERPARPTRPGVPLYQPRPRDRAPDAAPPPPPPPPPPPGFTAGPERPQPISAARAPSGMSDDGFKAPSSPMVDPEEGSRDRAYFSNGQAHSEDASSSTLQDQLFPSLGAAATGADAEGGSPSSAALGPQLKGAWGSGSIASRLAQVQKDPATMSSPAPGSVDTVAYEQRAGLRPKHDAMPDKDRRQQMRSKRDFVHEEDVRTGRKRGWMNVAEGLELHKNLLSPAEQEIFIQAIKDWEAQGRRNELRGRTFSAPRKSMRGKGRVTIQFGCCYNYAVDREGRQPGIIPEEVVEPMPDLLVALVKRLVRWGVLPAKMAPDTAIINIYDQIDCIPPHIDHHDFSRPFCTISLLSEQEIMFGHKLIPLSAGNFVGATCESFLLPLPVGSCLVLKGNGADVAMHCVPPVSEKRMSITLRRMGPQYADQVRKQAERAAQPVQRLPRSWADDAVEEAPRRYGADDWEEAEGDNDNRLQRF</sequence>
<keyword evidence="5" id="KW-1185">Reference proteome</keyword>
<comment type="similarity">
    <text evidence="1">Belongs to the alkB family.</text>
</comment>
<feature type="region of interest" description="Disordered" evidence="2">
    <location>
        <begin position="438"/>
        <end position="457"/>
    </location>
</feature>
<protein>
    <submittedName>
        <fullName evidence="4">G5338 protein</fullName>
    </submittedName>
</protein>
<dbReference type="SUPFAM" id="SSF51197">
    <property type="entry name" value="Clavaminate synthase-like"/>
    <property type="match status" value="1"/>
</dbReference>
<feature type="compositionally biased region" description="Basic and acidic residues" evidence="2">
    <location>
        <begin position="180"/>
        <end position="194"/>
    </location>
</feature>
<feature type="compositionally biased region" description="Basic and acidic residues" evidence="2">
    <location>
        <begin position="230"/>
        <end position="243"/>
    </location>
</feature>
<comment type="caution">
    <text evidence="4">The sequence shown here is derived from an EMBL/GenBank/DDBJ whole genome shotgun (WGS) entry which is preliminary data.</text>
</comment>
<proteinExistence type="inferred from homology"/>
<feature type="domain" description="Fe2OG dioxygenase" evidence="3">
    <location>
        <begin position="582"/>
        <end position="683"/>
    </location>
</feature>
<feature type="compositionally biased region" description="Basic and acidic residues" evidence="2">
    <location>
        <begin position="49"/>
        <end position="61"/>
    </location>
</feature>
<feature type="region of interest" description="Disordered" evidence="2">
    <location>
        <begin position="688"/>
        <end position="739"/>
    </location>
</feature>
<name>A0ABP1FSK5_9CHLO</name>